<sequence>MKDLSTLTRPRRKNKVSPSKKSPDSAADLKLDLDQYLNNNYDERLRVGFNLLNGGQIDEIKEYEF</sequence>
<gene>
    <name evidence="2" type="ORF">COT98_04230</name>
</gene>
<evidence type="ECO:0000313" key="2">
    <source>
        <dbReference type="EMBL" id="PIT94317.1"/>
    </source>
</evidence>
<feature type="region of interest" description="Disordered" evidence="1">
    <location>
        <begin position="1"/>
        <end position="27"/>
    </location>
</feature>
<protein>
    <submittedName>
        <fullName evidence="2">Uncharacterized protein</fullName>
    </submittedName>
</protein>
<dbReference type="Proteomes" id="UP000228900">
    <property type="component" value="Unassembled WGS sequence"/>
</dbReference>
<comment type="caution">
    <text evidence="2">The sequence shown here is derived from an EMBL/GenBank/DDBJ whole genome shotgun (WGS) entry which is preliminary data.</text>
</comment>
<dbReference type="AlphaFoldDB" id="A0A2M6WNE3"/>
<accession>A0A2M6WNE3</accession>
<dbReference type="EMBL" id="PFAQ01000057">
    <property type="protein sequence ID" value="PIT94317.1"/>
    <property type="molecule type" value="Genomic_DNA"/>
</dbReference>
<reference evidence="3" key="1">
    <citation type="submission" date="2017-09" db="EMBL/GenBank/DDBJ databases">
        <title>Depth-based differentiation of microbial function through sediment-hosted aquifers and enrichment of novel symbionts in the deep terrestrial subsurface.</title>
        <authorList>
            <person name="Probst A.J."/>
            <person name="Ladd B."/>
            <person name="Jarett J.K."/>
            <person name="Geller-Mcgrath D.E."/>
            <person name="Sieber C.M.K."/>
            <person name="Emerson J.B."/>
            <person name="Anantharaman K."/>
            <person name="Thomas B.C."/>
            <person name="Malmstrom R."/>
            <person name="Stieglmeier M."/>
            <person name="Klingl A."/>
            <person name="Woyke T."/>
            <person name="Ryan C.M."/>
            <person name="Banfield J.F."/>
        </authorList>
    </citation>
    <scope>NUCLEOTIDE SEQUENCE [LARGE SCALE GENOMIC DNA]</scope>
</reference>
<evidence type="ECO:0000256" key="1">
    <source>
        <dbReference type="SAM" id="MobiDB-lite"/>
    </source>
</evidence>
<name>A0A2M6WNE3_9BACT</name>
<organism evidence="2 3">
    <name type="scientific">Candidatus Falkowbacteria bacterium CG10_big_fil_rev_8_21_14_0_10_39_9</name>
    <dbReference type="NCBI Taxonomy" id="1974566"/>
    <lineage>
        <taxon>Bacteria</taxon>
        <taxon>Candidatus Falkowiibacteriota</taxon>
    </lineage>
</organism>
<proteinExistence type="predicted"/>
<evidence type="ECO:0000313" key="3">
    <source>
        <dbReference type="Proteomes" id="UP000228900"/>
    </source>
</evidence>